<dbReference type="Proteomes" id="UP000229681">
    <property type="component" value="Unassembled WGS sequence"/>
</dbReference>
<evidence type="ECO:0000313" key="7">
    <source>
        <dbReference type="EMBL" id="PJF35417.1"/>
    </source>
</evidence>
<feature type="domain" description="Pseudouridine synthase RsuA/RluA-like" evidence="6">
    <location>
        <begin position="23"/>
        <end position="141"/>
    </location>
</feature>
<dbReference type="GO" id="GO:0003723">
    <property type="term" value="F:RNA binding"/>
    <property type="evidence" value="ECO:0007669"/>
    <property type="project" value="InterPro"/>
</dbReference>
<evidence type="ECO:0000256" key="1">
    <source>
        <dbReference type="ARBA" id="ARBA00000073"/>
    </source>
</evidence>
<dbReference type="PANTHER" id="PTHR21600">
    <property type="entry name" value="MITOCHONDRIAL RNA PSEUDOURIDINE SYNTHASE"/>
    <property type="match status" value="1"/>
</dbReference>
<dbReference type="EC" id="5.4.99.-" evidence="5"/>
<dbReference type="GO" id="GO:0140098">
    <property type="term" value="F:catalytic activity, acting on RNA"/>
    <property type="evidence" value="ECO:0007669"/>
    <property type="project" value="UniProtKB-ARBA"/>
</dbReference>
<name>A0A2M8PCZ2_9CHLR</name>
<comment type="function">
    <text evidence="5">Responsible for synthesis of pseudouridine from uracil.</text>
</comment>
<evidence type="ECO:0000256" key="2">
    <source>
        <dbReference type="ARBA" id="ARBA00010876"/>
    </source>
</evidence>
<evidence type="ECO:0000256" key="4">
    <source>
        <dbReference type="PIRSR" id="PIRSR606225-1"/>
    </source>
</evidence>
<comment type="catalytic activity">
    <reaction evidence="1 5">
        <text>a uridine in RNA = a pseudouridine in RNA</text>
        <dbReference type="Rhea" id="RHEA:48348"/>
        <dbReference type="Rhea" id="RHEA-COMP:12068"/>
        <dbReference type="Rhea" id="RHEA-COMP:12069"/>
        <dbReference type="ChEBI" id="CHEBI:65314"/>
        <dbReference type="ChEBI" id="CHEBI:65315"/>
    </reaction>
</comment>
<dbReference type="InterPro" id="IPR006225">
    <property type="entry name" value="PsdUridine_synth_RluC/D"/>
</dbReference>
<dbReference type="GO" id="GO:0009982">
    <property type="term" value="F:pseudouridine synthase activity"/>
    <property type="evidence" value="ECO:0007669"/>
    <property type="project" value="InterPro"/>
</dbReference>
<dbReference type="AlphaFoldDB" id="A0A2M8PCZ2"/>
<dbReference type="InterPro" id="IPR006145">
    <property type="entry name" value="PsdUridine_synth_RsuA/RluA"/>
</dbReference>
<reference evidence="7 8" key="1">
    <citation type="submission" date="2017-11" db="EMBL/GenBank/DDBJ databases">
        <title>Evolution of Phototrophy in the Chloroflexi Phylum Driven by Horizontal Gene Transfer.</title>
        <authorList>
            <person name="Ward L.M."/>
            <person name="Hemp J."/>
            <person name="Shih P.M."/>
            <person name="Mcglynn S.E."/>
            <person name="Fischer W."/>
        </authorList>
    </citation>
    <scope>NUCLEOTIDE SEQUENCE [LARGE SCALE GENOMIC DNA]</scope>
    <source>
        <strain evidence="7">JP3_13</strain>
    </source>
</reference>
<keyword evidence="3 5" id="KW-0413">Isomerase</keyword>
<sequence length="203" mass="22286">AGNRRGTLVNALLAHFPQVAAVGGENRAGIVHRLDKDTSGVILVALSEAARLHLMAQFAARSVQKRYLALVDGAPNTVDGIINAPIGRDPTQRKRMAIVPTNRGGREAISHFRILERFAQHTLLEVLPQTGRTHQIRVHLAFIGCPIVGDSVYGRRKATLKLGRHFLHAESLSFQNLVGARVRVQAPLPAELERILAWLRSET</sequence>
<dbReference type="CDD" id="cd02869">
    <property type="entry name" value="PseudoU_synth_RluA_like"/>
    <property type="match status" value="1"/>
</dbReference>
<dbReference type="GO" id="GO:0000455">
    <property type="term" value="P:enzyme-directed rRNA pseudouridine synthesis"/>
    <property type="evidence" value="ECO:0007669"/>
    <property type="project" value="TreeGrafter"/>
</dbReference>
<comment type="similarity">
    <text evidence="2 5">Belongs to the pseudouridine synthase RluA family.</text>
</comment>
<evidence type="ECO:0000259" key="6">
    <source>
        <dbReference type="Pfam" id="PF00849"/>
    </source>
</evidence>
<gene>
    <name evidence="7" type="ORF">CUN49_10635</name>
</gene>
<dbReference type="Pfam" id="PF00849">
    <property type="entry name" value="PseudoU_synth_2"/>
    <property type="match status" value="1"/>
</dbReference>
<proteinExistence type="inferred from homology"/>
<dbReference type="InterPro" id="IPR050188">
    <property type="entry name" value="RluA_PseudoU_synthase"/>
</dbReference>
<protein>
    <recommendedName>
        <fullName evidence="5">Pseudouridine synthase</fullName>
        <ecNumber evidence="5">5.4.99.-</ecNumber>
    </recommendedName>
</protein>
<dbReference type="PANTHER" id="PTHR21600:SF44">
    <property type="entry name" value="RIBOSOMAL LARGE SUBUNIT PSEUDOURIDINE SYNTHASE D"/>
    <property type="match status" value="1"/>
</dbReference>
<accession>A0A2M8PCZ2</accession>
<dbReference type="PROSITE" id="PS01129">
    <property type="entry name" value="PSI_RLU"/>
    <property type="match status" value="1"/>
</dbReference>
<evidence type="ECO:0000256" key="3">
    <source>
        <dbReference type="ARBA" id="ARBA00023235"/>
    </source>
</evidence>
<dbReference type="EMBL" id="PGTM01000158">
    <property type="protein sequence ID" value="PJF35417.1"/>
    <property type="molecule type" value="Genomic_DNA"/>
</dbReference>
<evidence type="ECO:0000313" key="8">
    <source>
        <dbReference type="Proteomes" id="UP000229681"/>
    </source>
</evidence>
<dbReference type="InterPro" id="IPR020103">
    <property type="entry name" value="PsdUridine_synth_cat_dom_sf"/>
</dbReference>
<dbReference type="SUPFAM" id="SSF55120">
    <property type="entry name" value="Pseudouridine synthase"/>
    <property type="match status" value="1"/>
</dbReference>
<comment type="caution">
    <text evidence="7">The sequence shown here is derived from an EMBL/GenBank/DDBJ whole genome shotgun (WGS) entry which is preliminary data.</text>
</comment>
<evidence type="ECO:0000256" key="5">
    <source>
        <dbReference type="RuleBase" id="RU362028"/>
    </source>
</evidence>
<dbReference type="Gene3D" id="3.30.2350.10">
    <property type="entry name" value="Pseudouridine synthase"/>
    <property type="match status" value="1"/>
</dbReference>
<feature type="active site" evidence="4">
    <location>
        <position position="35"/>
    </location>
</feature>
<dbReference type="InterPro" id="IPR006224">
    <property type="entry name" value="PsdUridine_synth_RluA-like_CS"/>
</dbReference>
<dbReference type="NCBIfam" id="TIGR00005">
    <property type="entry name" value="rluA_subfam"/>
    <property type="match status" value="1"/>
</dbReference>
<feature type="non-terminal residue" evidence="7">
    <location>
        <position position="1"/>
    </location>
</feature>
<organism evidence="7 8">
    <name type="scientific">Candidatus Thermofonsia Clade 1 bacterium</name>
    <dbReference type="NCBI Taxonomy" id="2364210"/>
    <lineage>
        <taxon>Bacteria</taxon>
        <taxon>Bacillati</taxon>
        <taxon>Chloroflexota</taxon>
        <taxon>Candidatus Thermofontia</taxon>
        <taxon>Candidatus Thermofonsia Clade 1</taxon>
    </lineage>
</organism>